<feature type="transmembrane region" description="Helical" evidence="4">
    <location>
        <begin position="151"/>
        <end position="169"/>
    </location>
</feature>
<evidence type="ECO:0000313" key="6">
    <source>
        <dbReference type="EMBL" id="SFE95241.1"/>
    </source>
</evidence>
<dbReference type="Pfam" id="PF13490">
    <property type="entry name" value="zf-HC2"/>
    <property type="match status" value="1"/>
</dbReference>
<feature type="region of interest" description="Disordered" evidence="3">
    <location>
        <begin position="1"/>
        <end position="59"/>
    </location>
</feature>
<dbReference type="InterPro" id="IPR041916">
    <property type="entry name" value="Anti_sigma_zinc_sf"/>
</dbReference>
<feature type="compositionally biased region" description="Low complexity" evidence="3">
    <location>
        <begin position="32"/>
        <end position="54"/>
    </location>
</feature>
<protein>
    <submittedName>
        <fullName evidence="6">Putative zinc-finger</fullName>
    </submittedName>
</protein>
<dbReference type="InterPro" id="IPR027383">
    <property type="entry name" value="Znf_put"/>
</dbReference>
<keyword evidence="1" id="KW-0805">Transcription regulation</keyword>
<evidence type="ECO:0000259" key="5">
    <source>
        <dbReference type="Pfam" id="PF13490"/>
    </source>
</evidence>
<keyword evidence="6" id="KW-0479">Metal-binding</keyword>
<keyword evidence="6" id="KW-0862">Zinc</keyword>
<feature type="transmembrane region" description="Helical" evidence="4">
    <location>
        <begin position="215"/>
        <end position="237"/>
    </location>
</feature>
<evidence type="ECO:0000256" key="4">
    <source>
        <dbReference type="SAM" id="Phobius"/>
    </source>
</evidence>
<accession>A0A1I2ESE9</accession>
<reference evidence="6 7" key="1">
    <citation type="submission" date="2016-10" db="EMBL/GenBank/DDBJ databases">
        <authorList>
            <person name="de Groot N.N."/>
        </authorList>
    </citation>
    <scope>NUCLEOTIDE SEQUENCE [LARGE SCALE GENOMIC DNA]</scope>
    <source>
        <strain evidence="6 7">OK461</strain>
    </source>
</reference>
<feature type="domain" description="Putative zinc-finger" evidence="5">
    <location>
        <begin position="66"/>
        <end position="93"/>
    </location>
</feature>
<feature type="transmembrane region" description="Helical" evidence="4">
    <location>
        <begin position="297"/>
        <end position="319"/>
    </location>
</feature>
<feature type="transmembrane region" description="Helical" evidence="4">
    <location>
        <begin position="268"/>
        <end position="285"/>
    </location>
</feature>
<dbReference type="Proteomes" id="UP000181942">
    <property type="component" value="Unassembled WGS sequence"/>
</dbReference>
<dbReference type="EMBL" id="FONR01000003">
    <property type="protein sequence ID" value="SFE95241.1"/>
    <property type="molecule type" value="Genomic_DNA"/>
</dbReference>
<dbReference type="Gene3D" id="1.10.10.1320">
    <property type="entry name" value="Anti-sigma factor, zinc-finger domain"/>
    <property type="match status" value="1"/>
</dbReference>
<proteinExistence type="predicted"/>
<evidence type="ECO:0000256" key="1">
    <source>
        <dbReference type="ARBA" id="ARBA00023015"/>
    </source>
</evidence>
<evidence type="ECO:0000256" key="2">
    <source>
        <dbReference type="ARBA" id="ARBA00023163"/>
    </source>
</evidence>
<dbReference type="GO" id="GO:0008270">
    <property type="term" value="F:zinc ion binding"/>
    <property type="evidence" value="ECO:0007669"/>
    <property type="project" value="UniProtKB-KW"/>
</dbReference>
<sequence>MSGGDDEAIGGDRRDMGGGGENMSGWDEDAATGRSASGAGAGDAARTASGADGSPDGRWHADAEDLRAYARGELTPPRLWSVDTHLVACAPCREALATVSDPVVLDAGWERLDAELDAPRPRLLESLLVRIGVADHTARLLAATPVLRRSWLAAVALVLLMAVVATDAGRAASPTLFLALAPLLPLAGVALSYGPVLDPTYEMAVVSPLHGFRLLMIRTVAVLTTGLVLNGLATLALPAYGLRALAWLLPALALTGTGLALTARWGPVLPPCLVGGAWVALLMVAHAKADGGTLAPFTALGQGVAGAVAVLAAGLLYLVRDRFDFSPSHAFFADHIDFSDRSAA</sequence>
<feature type="transmembrane region" description="Helical" evidence="4">
    <location>
        <begin position="244"/>
        <end position="262"/>
    </location>
</feature>
<keyword evidence="4" id="KW-0472">Membrane</keyword>
<keyword evidence="4" id="KW-0812">Transmembrane</keyword>
<dbReference type="AlphaFoldDB" id="A0A1I2ESE9"/>
<feature type="transmembrane region" description="Helical" evidence="4">
    <location>
        <begin position="176"/>
        <end position="195"/>
    </location>
</feature>
<evidence type="ECO:0000256" key="3">
    <source>
        <dbReference type="SAM" id="MobiDB-lite"/>
    </source>
</evidence>
<organism evidence="6 7">
    <name type="scientific">Streptomyces mirabilis</name>
    <dbReference type="NCBI Taxonomy" id="68239"/>
    <lineage>
        <taxon>Bacteria</taxon>
        <taxon>Bacillati</taxon>
        <taxon>Actinomycetota</taxon>
        <taxon>Actinomycetes</taxon>
        <taxon>Kitasatosporales</taxon>
        <taxon>Streptomycetaceae</taxon>
        <taxon>Streptomyces</taxon>
    </lineage>
</organism>
<evidence type="ECO:0000313" key="7">
    <source>
        <dbReference type="Proteomes" id="UP000181942"/>
    </source>
</evidence>
<gene>
    <name evidence="6" type="ORF">SAMN02787118_10337</name>
</gene>
<keyword evidence="4" id="KW-1133">Transmembrane helix</keyword>
<name>A0A1I2ESE9_9ACTN</name>
<keyword evidence="6" id="KW-0863">Zinc-finger</keyword>
<keyword evidence="2" id="KW-0804">Transcription</keyword>
<dbReference type="RefSeq" id="WP_256257988.1">
    <property type="nucleotide sequence ID" value="NZ_FONR01000003.1"/>
</dbReference>